<comment type="caution">
    <text evidence="1">The sequence shown here is derived from an EMBL/GenBank/DDBJ whole genome shotgun (WGS) entry which is preliminary data.</text>
</comment>
<dbReference type="EMBL" id="AZCT01000001">
    <property type="protein sequence ID" value="KRK13546.1"/>
    <property type="molecule type" value="Genomic_DNA"/>
</dbReference>
<dbReference type="PATRIC" id="fig|1423816.3.peg.102"/>
<reference evidence="1 2" key="1">
    <citation type="journal article" date="2015" name="Genome Announc.">
        <title>Expanding the biotechnology potential of lactobacilli through comparative genomics of 213 strains and associated genera.</title>
        <authorList>
            <person name="Sun Z."/>
            <person name="Harris H.M."/>
            <person name="McCann A."/>
            <person name="Guo C."/>
            <person name="Argimon S."/>
            <person name="Zhang W."/>
            <person name="Yang X."/>
            <person name="Jeffery I.B."/>
            <person name="Cooney J.C."/>
            <person name="Kagawa T.F."/>
            <person name="Liu W."/>
            <person name="Song Y."/>
            <person name="Salvetti E."/>
            <person name="Wrobel A."/>
            <person name="Rasinkangas P."/>
            <person name="Parkhill J."/>
            <person name="Rea M.C."/>
            <person name="O'Sullivan O."/>
            <person name="Ritari J."/>
            <person name="Douillard F.P."/>
            <person name="Paul Ross R."/>
            <person name="Yang R."/>
            <person name="Briner A.E."/>
            <person name="Felis G.E."/>
            <person name="de Vos W.M."/>
            <person name="Barrangou R."/>
            <person name="Klaenhammer T.R."/>
            <person name="Caufield P.W."/>
            <person name="Cui Y."/>
            <person name="Zhang H."/>
            <person name="O'Toole P.W."/>
        </authorList>
    </citation>
    <scope>NUCLEOTIDE SEQUENCE [LARGE SCALE GENOMIC DNA]</scope>
    <source>
        <strain evidence="1 2">DSM 20178</strain>
    </source>
</reference>
<dbReference type="Proteomes" id="UP000051984">
    <property type="component" value="Unassembled WGS sequence"/>
</dbReference>
<sequence length="106" mass="12236">MFGGLIMENKSSALQSVTQHLVASYREIFDLAAPTARMPMHQVDLFIDQAMQRHYKVALFFNHESSPFVGHIIRTLGKNRFLVKAYHSNVFRVMTSTSVNFIKRFD</sequence>
<name>A0A0R1F3A0_LACZE</name>
<dbReference type="AlphaFoldDB" id="A0A0R1F3A0"/>
<evidence type="ECO:0000313" key="1">
    <source>
        <dbReference type="EMBL" id="KRK13546.1"/>
    </source>
</evidence>
<accession>A0A0R1F3A0</accession>
<organism evidence="1 2">
    <name type="scientific">Lacticaseibacillus zeae DSM 20178 = KCTC 3804</name>
    <dbReference type="NCBI Taxonomy" id="1423816"/>
    <lineage>
        <taxon>Bacteria</taxon>
        <taxon>Bacillati</taxon>
        <taxon>Bacillota</taxon>
        <taxon>Bacilli</taxon>
        <taxon>Lactobacillales</taxon>
        <taxon>Lactobacillaceae</taxon>
        <taxon>Lacticaseibacillus</taxon>
    </lineage>
</organism>
<proteinExistence type="predicted"/>
<protein>
    <submittedName>
        <fullName evidence="1">Uncharacterized protein</fullName>
    </submittedName>
</protein>
<gene>
    <name evidence="1" type="ORF">FD51_GL000100</name>
</gene>
<evidence type="ECO:0000313" key="2">
    <source>
        <dbReference type="Proteomes" id="UP000051984"/>
    </source>
</evidence>